<accession>A0AC35FKX2</accession>
<protein>
    <submittedName>
        <fullName evidence="2">Uncharacterized protein</fullName>
    </submittedName>
</protein>
<organism evidence="1 2">
    <name type="scientific">Panagrolaimus sp. PS1159</name>
    <dbReference type="NCBI Taxonomy" id="55785"/>
    <lineage>
        <taxon>Eukaryota</taxon>
        <taxon>Metazoa</taxon>
        <taxon>Ecdysozoa</taxon>
        <taxon>Nematoda</taxon>
        <taxon>Chromadorea</taxon>
        <taxon>Rhabditida</taxon>
        <taxon>Tylenchina</taxon>
        <taxon>Panagrolaimomorpha</taxon>
        <taxon>Panagrolaimoidea</taxon>
        <taxon>Panagrolaimidae</taxon>
        <taxon>Panagrolaimus</taxon>
    </lineage>
</organism>
<sequence>MLMFNEEIFFTCFYIILLPLLPIAIFITCSKAEPSKTRNAQSRQSRRKTNVAAGPSKQLVEIKHTISHKLNSKGSTSDDQKKLNLKQEEEEAGNIKTAEPISKTGETVGPTKTHETTTTTNTKLEAIVTLEPSKNVITEDKHSTTEENTKNILQSKTVDQKQKRKTIDTTAAPKKSNYTKSPDAFSDFEHTNISKSGYNSHGQEHQQQTKDDKSSGFSILKKSV</sequence>
<proteinExistence type="predicted"/>
<dbReference type="WBParaSite" id="PS1159_v2.g1862.t1">
    <property type="protein sequence ID" value="PS1159_v2.g1862.t1"/>
    <property type="gene ID" value="PS1159_v2.g1862"/>
</dbReference>
<name>A0AC35FKX2_9BILA</name>
<evidence type="ECO:0000313" key="2">
    <source>
        <dbReference type="WBParaSite" id="PS1159_v2.g1862.t1"/>
    </source>
</evidence>
<reference evidence="2" key="1">
    <citation type="submission" date="2022-11" db="UniProtKB">
        <authorList>
            <consortium name="WormBaseParasite"/>
        </authorList>
    </citation>
    <scope>IDENTIFICATION</scope>
</reference>
<evidence type="ECO:0000313" key="1">
    <source>
        <dbReference type="Proteomes" id="UP000887580"/>
    </source>
</evidence>
<dbReference type="Proteomes" id="UP000887580">
    <property type="component" value="Unplaced"/>
</dbReference>